<dbReference type="GO" id="GO:0005634">
    <property type="term" value="C:nucleus"/>
    <property type="evidence" value="ECO:0007669"/>
    <property type="project" value="TreeGrafter"/>
</dbReference>
<comment type="caution">
    <text evidence="2">The sequence shown here is derived from an EMBL/GenBank/DDBJ whole genome shotgun (WGS) entry which is preliminary data.</text>
</comment>
<dbReference type="InterPro" id="IPR029176">
    <property type="entry name" value="SPATA24"/>
</dbReference>
<evidence type="ECO:0000313" key="3">
    <source>
        <dbReference type="Proteomes" id="UP001046870"/>
    </source>
</evidence>
<dbReference type="EMBL" id="JAFDVH010000014">
    <property type="protein sequence ID" value="KAG7465140.1"/>
    <property type="molecule type" value="Genomic_DNA"/>
</dbReference>
<keyword evidence="3" id="KW-1185">Reference proteome</keyword>
<name>A0A9D3T1K2_MEGAT</name>
<accession>A0A9D3T1K2</accession>
<proteinExistence type="predicted"/>
<evidence type="ECO:0000256" key="1">
    <source>
        <dbReference type="SAM" id="Coils"/>
    </source>
</evidence>
<dbReference type="AlphaFoldDB" id="A0A9D3T1K2"/>
<dbReference type="Proteomes" id="UP001046870">
    <property type="component" value="Chromosome 14"/>
</dbReference>
<reference evidence="2" key="1">
    <citation type="submission" date="2021-01" db="EMBL/GenBank/DDBJ databases">
        <authorList>
            <person name="Zahm M."/>
            <person name="Roques C."/>
            <person name="Cabau C."/>
            <person name="Klopp C."/>
            <person name="Donnadieu C."/>
            <person name="Jouanno E."/>
            <person name="Lampietro C."/>
            <person name="Louis A."/>
            <person name="Herpin A."/>
            <person name="Echchiki A."/>
            <person name="Berthelot C."/>
            <person name="Parey E."/>
            <person name="Roest-Crollius H."/>
            <person name="Braasch I."/>
            <person name="Postlethwait J."/>
            <person name="Bobe J."/>
            <person name="Montfort J."/>
            <person name="Bouchez O."/>
            <person name="Begum T."/>
            <person name="Mejri S."/>
            <person name="Adams A."/>
            <person name="Chen W.-J."/>
            <person name="Guiguen Y."/>
        </authorList>
    </citation>
    <scope>NUCLEOTIDE SEQUENCE</scope>
    <source>
        <strain evidence="2">YG-15Mar2019-1</strain>
        <tissue evidence="2">Brain</tissue>
    </source>
</reference>
<sequence>MQSSSMNVSDVVFEQLQDVIRIQQSVILRLNEKLSLQDKDMVRYDKYAGLVSELKEERHQHKQTRERLLTESEKLNFAIGEIQVLKGHLESERESFEKALHNERNRARNESAKNDKLISKCDRIKSIIMKREGILNEKENQIKELQTKLEKQRRTLKARLTELDIQRQQEEYMARVLQQRSRVEGAPGHSSPR</sequence>
<dbReference type="GO" id="GO:0005737">
    <property type="term" value="C:cytoplasm"/>
    <property type="evidence" value="ECO:0007669"/>
    <property type="project" value="TreeGrafter"/>
</dbReference>
<dbReference type="PANTHER" id="PTHR35155">
    <property type="entry name" value="SPERMATOGENESIS-ASSOCIATED PROTEIN 24"/>
    <property type="match status" value="1"/>
</dbReference>
<dbReference type="Pfam" id="PF15175">
    <property type="entry name" value="SPATA24"/>
    <property type="match status" value="1"/>
</dbReference>
<dbReference type="GO" id="GO:0003677">
    <property type="term" value="F:DNA binding"/>
    <property type="evidence" value="ECO:0007669"/>
    <property type="project" value="TreeGrafter"/>
</dbReference>
<dbReference type="PANTHER" id="PTHR35155:SF1">
    <property type="entry name" value="SPERMATOGENESIS-ASSOCIATED PROTEIN 24"/>
    <property type="match status" value="1"/>
</dbReference>
<feature type="coiled-coil region" evidence="1">
    <location>
        <begin position="51"/>
        <end position="166"/>
    </location>
</feature>
<evidence type="ECO:0000313" key="2">
    <source>
        <dbReference type="EMBL" id="KAG7465140.1"/>
    </source>
</evidence>
<keyword evidence="1" id="KW-0175">Coiled coil</keyword>
<dbReference type="OrthoDB" id="10047985at2759"/>
<organism evidence="2 3">
    <name type="scientific">Megalops atlanticus</name>
    <name type="common">Tarpon</name>
    <name type="synonym">Clupea gigantea</name>
    <dbReference type="NCBI Taxonomy" id="7932"/>
    <lineage>
        <taxon>Eukaryota</taxon>
        <taxon>Metazoa</taxon>
        <taxon>Chordata</taxon>
        <taxon>Craniata</taxon>
        <taxon>Vertebrata</taxon>
        <taxon>Euteleostomi</taxon>
        <taxon>Actinopterygii</taxon>
        <taxon>Neopterygii</taxon>
        <taxon>Teleostei</taxon>
        <taxon>Elopiformes</taxon>
        <taxon>Megalopidae</taxon>
        <taxon>Megalops</taxon>
    </lineage>
</organism>
<gene>
    <name evidence="2" type="ORF">MATL_G00172980</name>
</gene>
<protein>
    <submittedName>
        <fullName evidence="2">Uncharacterized protein</fullName>
    </submittedName>
</protein>